<evidence type="ECO:0000256" key="1">
    <source>
        <dbReference type="ARBA" id="ARBA00009518"/>
    </source>
</evidence>
<gene>
    <name evidence="15" type="primary">ruvC</name>
    <name evidence="18" type="ORF">DW064_13585</name>
</gene>
<accession>A0AA92WJH8</accession>
<comment type="similarity">
    <text evidence="1 15">Belongs to the RuvC family.</text>
</comment>
<evidence type="ECO:0000256" key="4">
    <source>
        <dbReference type="ARBA" id="ARBA00022723"/>
    </source>
</evidence>
<evidence type="ECO:0000256" key="16">
    <source>
        <dbReference type="NCBIfam" id="TIGR00228"/>
    </source>
</evidence>
<keyword evidence="4 15" id="KW-0479">Metal-binding</keyword>
<dbReference type="InterPro" id="IPR003593">
    <property type="entry name" value="AAA+_ATPase"/>
</dbReference>
<dbReference type="FunFam" id="3.40.50.300:FF:000866">
    <property type="entry name" value="Molybdate ABC transporter ATP-binding protein ModF"/>
    <property type="match status" value="1"/>
</dbReference>
<dbReference type="EMBL" id="QRNN01000077">
    <property type="protein sequence ID" value="RHK46244.1"/>
    <property type="molecule type" value="Genomic_DNA"/>
</dbReference>
<comment type="catalytic activity">
    <reaction evidence="14 15">
        <text>Endonucleolytic cleavage at a junction such as a reciprocal single-stranded crossover between two homologous DNA duplexes (Holliday junction).</text>
        <dbReference type="EC" id="3.1.21.10"/>
    </reaction>
</comment>
<reference evidence="18 19" key="1">
    <citation type="submission" date="2018-08" db="EMBL/GenBank/DDBJ databases">
        <title>A genome reference for cultivated species of the human gut microbiota.</title>
        <authorList>
            <person name="Zou Y."/>
            <person name="Xue W."/>
            <person name="Luo G."/>
        </authorList>
    </citation>
    <scope>NUCLEOTIDE SEQUENCE [LARGE SCALE GENOMIC DNA]</scope>
    <source>
        <strain evidence="18 19">AF43-2</strain>
    </source>
</reference>
<dbReference type="InterPro" id="IPR003439">
    <property type="entry name" value="ABC_transporter-like_ATP-bd"/>
</dbReference>
<evidence type="ECO:0000256" key="3">
    <source>
        <dbReference type="ARBA" id="ARBA00022722"/>
    </source>
</evidence>
<keyword evidence="11 15" id="KW-0238">DNA-binding</keyword>
<keyword evidence="10 15" id="KW-0460">Magnesium</keyword>
<evidence type="ECO:0000256" key="2">
    <source>
        <dbReference type="ARBA" id="ARBA00022490"/>
    </source>
</evidence>
<dbReference type="GO" id="GO:0005737">
    <property type="term" value="C:cytoplasm"/>
    <property type="evidence" value="ECO:0007669"/>
    <property type="project" value="UniProtKB-SubCell"/>
</dbReference>
<dbReference type="GO" id="GO:0005524">
    <property type="term" value="F:ATP binding"/>
    <property type="evidence" value="ECO:0007669"/>
    <property type="project" value="UniProtKB-KW"/>
</dbReference>
<dbReference type="GO" id="GO:0008821">
    <property type="term" value="F:crossover junction DNA endonuclease activity"/>
    <property type="evidence" value="ECO:0007669"/>
    <property type="project" value="UniProtKB-UniRule"/>
</dbReference>
<keyword evidence="8 15" id="KW-0378">Hydrolase</keyword>
<comment type="cofactor">
    <cofactor evidence="15">
        <name>Mg(2+)</name>
        <dbReference type="ChEBI" id="CHEBI:18420"/>
    </cofactor>
    <text evidence="15">Binds 2 Mg(2+) ion per subunit.</text>
</comment>
<feature type="active site" evidence="15">
    <location>
        <position position="15"/>
    </location>
</feature>
<dbReference type="CDD" id="cd16962">
    <property type="entry name" value="RuvC"/>
    <property type="match status" value="1"/>
</dbReference>
<dbReference type="SUPFAM" id="SSF52540">
    <property type="entry name" value="P-loop containing nucleoside triphosphate hydrolases"/>
    <property type="match status" value="2"/>
</dbReference>
<dbReference type="HAMAP" id="MF_00034">
    <property type="entry name" value="RuvC"/>
    <property type="match status" value="1"/>
</dbReference>
<dbReference type="GO" id="GO:0003677">
    <property type="term" value="F:DNA binding"/>
    <property type="evidence" value="ECO:0007669"/>
    <property type="project" value="UniProtKB-KW"/>
</dbReference>
<evidence type="ECO:0000256" key="7">
    <source>
        <dbReference type="ARBA" id="ARBA00022763"/>
    </source>
</evidence>
<evidence type="ECO:0000256" key="6">
    <source>
        <dbReference type="ARBA" id="ARBA00022759"/>
    </source>
</evidence>
<organism evidence="18 19">
    <name type="scientific">Segatella copri</name>
    <dbReference type="NCBI Taxonomy" id="165179"/>
    <lineage>
        <taxon>Bacteria</taxon>
        <taxon>Pseudomonadati</taxon>
        <taxon>Bacteroidota</taxon>
        <taxon>Bacteroidia</taxon>
        <taxon>Bacteroidales</taxon>
        <taxon>Prevotellaceae</taxon>
        <taxon>Segatella</taxon>
    </lineage>
</organism>
<evidence type="ECO:0000256" key="13">
    <source>
        <dbReference type="ARBA" id="ARBA00023204"/>
    </source>
</evidence>
<comment type="function">
    <text evidence="15">The RuvA-RuvB-RuvC complex processes Holliday junction (HJ) DNA during genetic recombination and DNA repair. Endonuclease that resolves HJ intermediates. Cleaves cruciform DNA by making single-stranded nicks across the HJ at symmetrical positions within the homologous arms, yielding a 5'-phosphate and a 3'-hydroxyl group; requires a central core of homology in the junction. The consensus cleavage sequence is 5'-(A/T)TT(C/G)-3'. Cleavage occurs on the 3'-side of the TT dinucleotide at the point of strand exchange. HJ branch migration catalyzed by RuvA-RuvB allows RuvC to scan DNA until it finds its consensus sequence, where it cleaves and resolves the cruciform DNA.</text>
</comment>
<evidence type="ECO:0000256" key="15">
    <source>
        <dbReference type="HAMAP-Rule" id="MF_00034"/>
    </source>
</evidence>
<comment type="subcellular location">
    <subcellularLocation>
        <location evidence="15">Cytoplasm</location>
    </subcellularLocation>
</comment>
<dbReference type="Gene3D" id="3.40.50.300">
    <property type="entry name" value="P-loop containing nucleotide triphosphate hydrolases"/>
    <property type="match status" value="2"/>
</dbReference>
<dbReference type="GO" id="GO:0048476">
    <property type="term" value="C:Holliday junction resolvase complex"/>
    <property type="evidence" value="ECO:0007669"/>
    <property type="project" value="UniProtKB-UniRule"/>
</dbReference>
<keyword evidence="5" id="KW-0547">Nucleotide-binding</keyword>
<dbReference type="PROSITE" id="PS00211">
    <property type="entry name" value="ABC_TRANSPORTER_1"/>
    <property type="match status" value="2"/>
</dbReference>
<dbReference type="Proteomes" id="UP000284562">
    <property type="component" value="Unassembled WGS sequence"/>
</dbReference>
<dbReference type="InterPro" id="IPR002176">
    <property type="entry name" value="X-over_junc_endoDNase_RuvC"/>
</dbReference>
<feature type="domain" description="ABC transporter" evidence="17">
    <location>
        <begin position="199"/>
        <end position="448"/>
    </location>
</feature>
<dbReference type="PRINTS" id="PR00696">
    <property type="entry name" value="RSOLVASERUVC"/>
</dbReference>
<evidence type="ECO:0000256" key="5">
    <source>
        <dbReference type="ARBA" id="ARBA00022741"/>
    </source>
</evidence>
<dbReference type="PROSITE" id="PS01321">
    <property type="entry name" value="RUVC"/>
    <property type="match status" value="1"/>
</dbReference>
<evidence type="ECO:0000256" key="14">
    <source>
        <dbReference type="ARBA" id="ARBA00029354"/>
    </source>
</evidence>
<feature type="binding site" evidence="15">
    <location>
        <position position="75"/>
    </location>
    <ligand>
        <name>Mg(2+)</name>
        <dbReference type="ChEBI" id="CHEBI:18420"/>
        <label>2</label>
    </ligand>
</feature>
<dbReference type="InterPro" id="IPR050334">
    <property type="entry name" value="Molybdenum_import_ModC"/>
</dbReference>
<dbReference type="AlphaFoldDB" id="A0AA92WJH8"/>
<dbReference type="PANTHER" id="PTHR43514:SF4">
    <property type="entry name" value="ABC TRANSPORTER I FAMILY MEMBER 10"/>
    <property type="match status" value="1"/>
</dbReference>
<dbReference type="InterPro" id="IPR027417">
    <property type="entry name" value="P-loop_NTPase"/>
</dbReference>
<dbReference type="PROSITE" id="PS50893">
    <property type="entry name" value="ABC_TRANSPORTER_2"/>
    <property type="match status" value="2"/>
</dbReference>
<dbReference type="PANTHER" id="PTHR43514">
    <property type="entry name" value="ABC TRANSPORTER I FAMILY MEMBER 10"/>
    <property type="match status" value="1"/>
</dbReference>
<dbReference type="FunFam" id="3.30.420.10:FF:000002">
    <property type="entry name" value="Crossover junction endodeoxyribonuclease RuvC"/>
    <property type="match status" value="1"/>
</dbReference>
<dbReference type="InterPro" id="IPR020563">
    <property type="entry name" value="X-over_junc_endoDNase_Mg_BS"/>
</dbReference>
<dbReference type="SMART" id="SM00382">
    <property type="entry name" value="AAA"/>
    <property type="match status" value="2"/>
</dbReference>
<feature type="domain" description="ABC transporter" evidence="17">
    <location>
        <begin position="465"/>
        <end position="690"/>
    </location>
</feature>
<keyword evidence="13 15" id="KW-0234">DNA repair</keyword>
<dbReference type="InterPro" id="IPR036397">
    <property type="entry name" value="RNaseH_sf"/>
</dbReference>
<dbReference type="NCBIfam" id="TIGR00228">
    <property type="entry name" value="ruvC"/>
    <property type="match status" value="1"/>
</dbReference>
<feature type="active site" evidence="15">
    <location>
        <position position="150"/>
    </location>
</feature>
<dbReference type="InterPro" id="IPR012337">
    <property type="entry name" value="RNaseH-like_sf"/>
</dbReference>
<dbReference type="Pfam" id="PF00005">
    <property type="entry name" value="ABC_tran"/>
    <property type="match status" value="2"/>
</dbReference>
<sequence>MIKKSNTEKIILGIDPGTNVMGYGVIRIIGNKAELVVMGVIDMRKESDPYLRLGKIFDRVTGIIDSYLPDEMAIEAPFFGKNVQSMLKLGRAQGVAIAAAIHHSVPIHEYAPLKIKMAITGQGQASKEQVAGMLQRLLHIQQDEMPKFMDATDALGAAYCHFLQMNRPETDAKHYSSWKDFATKNQSRIKKIREMQKIISIKNGVTRMPEWRMAEPVNFEACDGEHIAIVGPNGGGKSMFVDIIVGRHPLLMHDPDYDFSPSQKTMVSDNIKYITFRDTYGGDNDRTYFLQQRWNQLEIDENTPIVKDKLEEAYQMAGEDTPERRALQQHIYELFHMQHLMDKYTILLSSGELRKFKLASTLFSEPRVLIMDNPFIGLDAETRDQLKELLKTLSSERALQIILVLSKSDDIPDFITHVVEVKDMKVLPKVTLAEYLAGRESVPAHVLSPELEQAIVDQPYSDREYHTQEVVKMNKVRIQYGERIILNDLDWTVMNGERWALSGQNGAGKSTLLSLVCADNPQSYACDITLFDNPRGSGESIWDIKKHIGYVSPELHRSYQRDLPAIRIVASGLMDSVGLYVKPKEEDMDKCRFWMKVFGLEGLEDRGFLKLSSGEQRLVLLARAFVKDPELLILDEPLHGLDNRNRRLVKDVIEAFCRRQNKTMIMVTHYKEELPACIDHSIFLLRHTND</sequence>
<keyword evidence="2 15" id="KW-0963">Cytoplasm</keyword>
<proteinExistence type="inferred from homology"/>
<name>A0AA92WJH8_9BACT</name>
<keyword evidence="12 15" id="KW-0233">DNA recombination</keyword>
<evidence type="ECO:0000256" key="9">
    <source>
        <dbReference type="ARBA" id="ARBA00022840"/>
    </source>
</evidence>
<evidence type="ECO:0000313" key="18">
    <source>
        <dbReference type="EMBL" id="RHK46244.1"/>
    </source>
</evidence>
<dbReference type="SUPFAM" id="SSF53098">
    <property type="entry name" value="Ribonuclease H-like"/>
    <property type="match status" value="1"/>
</dbReference>
<keyword evidence="6 15" id="KW-0255">Endonuclease</keyword>
<dbReference type="GO" id="GO:0006310">
    <property type="term" value="P:DNA recombination"/>
    <property type="evidence" value="ECO:0007669"/>
    <property type="project" value="UniProtKB-UniRule"/>
</dbReference>
<keyword evidence="3 15" id="KW-0540">Nuclease</keyword>
<dbReference type="EC" id="3.1.21.10" evidence="15 16"/>
<evidence type="ECO:0000256" key="10">
    <source>
        <dbReference type="ARBA" id="ARBA00022842"/>
    </source>
</evidence>
<evidence type="ECO:0000313" key="19">
    <source>
        <dbReference type="Proteomes" id="UP000284562"/>
    </source>
</evidence>
<dbReference type="GO" id="GO:0006281">
    <property type="term" value="P:DNA repair"/>
    <property type="evidence" value="ECO:0007669"/>
    <property type="project" value="UniProtKB-UniRule"/>
</dbReference>
<dbReference type="Pfam" id="PF02075">
    <property type="entry name" value="RuvC"/>
    <property type="match status" value="1"/>
</dbReference>
<comment type="subunit">
    <text evidence="15">Homodimer which binds Holliday junction (HJ) DNA. The HJ becomes 2-fold symmetrical on binding to RuvC with unstacked arms; it has a different conformation from HJ DNA in complex with RuvA. In the full resolvosome a probable DNA-RuvA(4)-RuvB(12)-RuvC(2) complex forms which resolves the HJ.</text>
</comment>
<dbReference type="Gene3D" id="3.30.420.10">
    <property type="entry name" value="Ribonuclease H-like superfamily/Ribonuclease H"/>
    <property type="match status" value="1"/>
</dbReference>
<keyword evidence="7 15" id="KW-0227">DNA damage</keyword>
<keyword evidence="9" id="KW-0067">ATP-binding</keyword>
<evidence type="ECO:0000259" key="17">
    <source>
        <dbReference type="PROSITE" id="PS50893"/>
    </source>
</evidence>
<feature type="active site" evidence="15">
    <location>
        <position position="75"/>
    </location>
</feature>
<feature type="binding site" evidence="15">
    <location>
        <position position="15"/>
    </location>
    <ligand>
        <name>Mg(2+)</name>
        <dbReference type="ChEBI" id="CHEBI:18420"/>
        <label>1</label>
    </ligand>
</feature>
<evidence type="ECO:0000256" key="12">
    <source>
        <dbReference type="ARBA" id="ARBA00023172"/>
    </source>
</evidence>
<dbReference type="GO" id="GO:0016887">
    <property type="term" value="F:ATP hydrolysis activity"/>
    <property type="evidence" value="ECO:0007669"/>
    <property type="project" value="InterPro"/>
</dbReference>
<dbReference type="GO" id="GO:0000287">
    <property type="term" value="F:magnesium ion binding"/>
    <property type="evidence" value="ECO:0007669"/>
    <property type="project" value="UniProtKB-UniRule"/>
</dbReference>
<evidence type="ECO:0000256" key="11">
    <source>
        <dbReference type="ARBA" id="ARBA00023125"/>
    </source>
</evidence>
<comment type="caution">
    <text evidence="18">The sequence shown here is derived from an EMBL/GenBank/DDBJ whole genome shotgun (WGS) entry which is preliminary data.</text>
</comment>
<protein>
    <recommendedName>
        <fullName evidence="15 16">Crossover junction endodeoxyribonuclease RuvC</fullName>
        <ecNumber evidence="15 16">3.1.21.10</ecNumber>
    </recommendedName>
    <alternativeName>
        <fullName evidence="15">Holliday junction nuclease RuvC</fullName>
    </alternativeName>
    <alternativeName>
        <fullName evidence="15">Holliday junction resolvase RuvC</fullName>
    </alternativeName>
</protein>
<feature type="binding site" evidence="15">
    <location>
        <position position="150"/>
    </location>
    <ligand>
        <name>Mg(2+)</name>
        <dbReference type="ChEBI" id="CHEBI:18420"/>
        <label>1</label>
    </ligand>
</feature>
<dbReference type="InterPro" id="IPR017871">
    <property type="entry name" value="ABC_transporter-like_CS"/>
</dbReference>
<evidence type="ECO:0000256" key="8">
    <source>
        <dbReference type="ARBA" id="ARBA00022801"/>
    </source>
</evidence>